<sequence length="112" mass="12086">MPISHAHIPSAFAVTHWSEWMHVVCPCNVQSLLFRAVMTCASLTGSMRSALAGYFAVSMLRDGISTIDGVASVNEYSNPSYLGLPNDHGMFPALFAVVFLYALAAPPRQPLS</sequence>
<evidence type="ECO:0000313" key="1">
    <source>
        <dbReference type="EMBL" id="THX33060.1"/>
    </source>
</evidence>
<proteinExistence type="predicted"/>
<dbReference type="Proteomes" id="UP000308953">
    <property type="component" value="Unassembled WGS sequence"/>
</dbReference>
<organism evidence="1 2">
    <name type="scientific">Aureobasidium pullulans</name>
    <name type="common">Black yeast</name>
    <name type="synonym">Pullularia pullulans</name>
    <dbReference type="NCBI Taxonomy" id="5580"/>
    <lineage>
        <taxon>Eukaryota</taxon>
        <taxon>Fungi</taxon>
        <taxon>Dikarya</taxon>
        <taxon>Ascomycota</taxon>
        <taxon>Pezizomycotina</taxon>
        <taxon>Dothideomycetes</taxon>
        <taxon>Dothideomycetidae</taxon>
        <taxon>Dothideales</taxon>
        <taxon>Saccotheciaceae</taxon>
        <taxon>Aureobasidium</taxon>
    </lineage>
</organism>
<reference evidence="1 2" key="1">
    <citation type="submission" date="2018-10" db="EMBL/GenBank/DDBJ databases">
        <title>Fifty Aureobasidium pullulans genomes reveal a recombining polyextremotolerant generalist.</title>
        <authorList>
            <person name="Gostincar C."/>
            <person name="Turk M."/>
            <person name="Zajc J."/>
            <person name="Gunde-Cimerman N."/>
        </authorList>
    </citation>
    <scope>NUCLEOTIDE SEQUENCE [LARGE SCALE GENOMIC DNA]</scope>
    <source>
        <strain evidence="1 2">EXF-9785</strain>
    </source>
</reference>
<gene>
    <name evidence="1" type="ORF">D6D10_07943</name>
</gene>
<accession>A0A4S9EG99</accession>
<dbReference type="AlphaFoldDB" id="A0A4S9EG99"/>
<name>A0A4S9EG99_AURPU</name>
<comment type="caution">
    <text evidence="1">The sequence shown here is derived from an EMBL/GenBank/DDBJ whole genome shotgun (WGS) entry which is preliminary data.</text>
</comment>
<evidence type="ECO:0000313" key="2">
    <source>
        <dbReference type="Proteomes" id="UP000308953"/>
    </source>
</evidence>
<dbReference type="EMBL" id="QZAV01000247">
    <property type="protein sequence ID" value="THX33060.1"/>
    <property type="molecule type" value="Genomic_DNA"/>
</dbReference>
<protein>
    <submittedName>
        <fullName evidence="1">Uncharacterized protein</fullName>
    </submittedName>
</protein>